<evidence type="ECO:0000259" key="1">
    <source>
        <dbReference type="Pfam" id="PF26573"/>
    </source>
</evidence>
<dbReference type="InterPro" id="IPR058750">
    <property type="entry name" value="TPR_Epg5"/>
</dbReference>
<feature type="domain" description="Epg5-like TPR" evidence="1">
    <location>
        <begin position="38"/>
        <end position="153"/>
    </location>
</feature>
<gene>
    <name evidence="2" type="ORF">BLA29_010110</name>
</gene>
<proteinExistence type="predicted"/>
<evidence type="ECO:0000313" key="2">
    <source>
        <dbReference type="EMBL" id="OTF79184.1"/>
    </source>
</evidence>
<evidence type="ECO:0000313" key="3">
    <source>
        <dbReference type="Proteomes" id="UP000194236"/>
    </source>
</evidence>
<dbReference type="Proteomes" id="UP000194236">
    <property type="component" value="Unassembled WGS sequence"/>
</dbReference>
<accession>A0A1Y3BGL3</accession>
<dbReference type="AlphaFoldDB" id="A0A1Y3BGL3"/>
<protein>
    <recommendedName>
        <fullName evidence="1">Epg5-like TPR domain-containing protein</fullName>
    </recommendedName>
</protein>
<keyword evidence="3" id="KW-1185">Reference proteome</keyword>
<feature type="non-terminal residue" evidence="2">
    <location>
        <position position="246"/>
    </location>
</feature>
<sequence>MIYEKAPIPYQLLPLNLITIYLLKLIQTVDTRSYSDRHPHPMIPLLWRQFFSNYFLYTDSLSTIGNRFLDTTKLKQLNDRLNSLFDYHNKRWIGLNNERSMNDGISMDSMELFPQQQHEQHQSDKISSLLFEDRLVKLYRAYRIWLKDNRFLQYADLDDEQFTKPEFQIKLLNSVVSISSSCGNKQLIGGHHFLQENFWHEFDHLNSFFMLNYVHKSTLQSYISTHEQSWIRLVKPILDQPTKCFT</sequence>
<dbReference type="Pfam" id="PF26573">
    <property type="entry name" value="TPR_Epg5_2"/>
    <property type="match status" value="1"/>
</dbReference>
<reference evidence="2 3" key="1">
    <citation type="submission" date="2017-03" db="EMBL/GenBank/DDBJ databases">
        <title>Genome Survey of Euroglyphus maynei.</title>
        <authorList>
            <person name="Arlian L.G."/>
            <person name="Morgan M.S."/>
            <person name="Rider S.D."/>
        </authorList>
    </citation>
    <scope>NUCLEOTIDE SEQUENCE [LARGE SCALE GENOMIC DNA]</scope>
    <source>
        <strain evidence="2">Arlian Lab</strain>
        <tissue evidence="2">Whole body</tissue>
    </source>
</reference>
<dbReference type="EMBL" id="MUJZ01024448">
    <property type="protein sequence ID" value="OTF79184.1"/>
    <property type="molecule type" value="Genomic_DNA"/>
</dbReference>
<organism evidence="2 3">
    <name type="scientific">Euroglyphus maynei</name>
    <name type="common">Mayne's house dust mite</name>
    <dbReference type="NCBI Taxonomy" id="6958"/>
    <lineage>
        <taxon>Eukaryota</taxon>
        <taxon>Metazoa</taxon>
        <taxon>Ecdysozoa</taxon>
        <taxon>Arthropoda</taxon>
        <taxon>Chelicerata</taxon>
        <taxon>Arachnida</taxon>
        <taxon>Acari</taxon>
        <taxon>Acariformes</taxon>
        <taxon>Sarcoptiformes</taxon>
        <taxon>Astigmata</taxon>
        <taxon>Psoroptidia</taxon>
        <taxon>Analgoidea</taxon>
        <taxon>Pyroglyphidae</taxon>
        <taxon>Pyroglyphinae</taxon>
        <taxon>Euroglyphus</taxon>
    </lineage>
</organism>
<name>A0A1Y3BGL3_EURMA</name>
<comment type="caution">
    <text evidence="2">The sequence shown here is derived from an EMBL/GenBank/DDBJ whole genome shotgun (WGS) entry which is preliminary data.</text>
</comment>